<evidence type="ECO:0000256" key="1">
    <source>
        <dbReference type="ARBA" id="ARBA00006601"/>
    </source>
</evidence>
<evidence type="ECO:0000313" key="5">
    <source>
        <dbReference type="Proteomes" id="UP000178249"/>
    </source>
</evidence>
<feature type="domain" description="UDP-glucose/GDP-mannose dehydrogenase N-terminal" evidence="3">
    <location>
        <begin position="41"/>
        <end position="133"/>
    </location>
</feature>
<dbReference type="SUPFAM" id="SSF48179">
    <property type="entry name" value="6-phosphogluconate dehydrogenase C-terminal domain-like"/>
    <property type="match status" value="1"/>
</dbReference>
<dbReference type="InterPro" id="IPR014026">
    <property type="entry name" value="UDP-Glc/GDP-Man_DH_dimer"/>
</dbReference>
<dbReference type="AlphaFoldDB" id="A0A1F6C1J8"/>
<dbReference type="InterPro" id="IPR036291">
    <property type="entry name" value="NAD(P)-bd_dom_sf"/>
</dbReference>
<dbReference type="GO" id="GO:0051287">
    <property type="term" value="F:NAD binding"/>
    <property type="evidence" value="ECO:0007669"/>
    <property type="project" value="InterPro"/>
</dbReference>
<accession>A0A1F6C1J8</accession>
<dbReference type="InterPro" id="IPR013328">
    <property type="entry name" value="6PGD_dom2"/>
</dbReference>
<dbReference type="Proteomes" id="UP000178249">
    <property type="component" value="Unassembled WGS sequence"/>
</dbReference>
<reference evidence="4 5" key="1">
    <citation type="journal article" date="2016" name="Nat. Commun.">
        <title>Thousands of microbial genomes shed light on interconnected biogeochemical processes in an aquifer system.</title>
        <authorList>
            <person name="Anantharaman K."/>
            <person name="Brown C.T."/>
            <person name="Hug L.A."/>
            <person name="Sharon I."/>
            <person name="Castelle C.J."/>
            <person name="Probst A.J."/>
            <person name="Thomas B.C."/>
            <person name="Singh A."/>
            <person name="Wilkins M.J."/>
            <person name="Karaoz U."/>
            <person name="Brodie E.L."/>
            <person name="Williams K.H."/>
            <person name="Hubbard S.S."/>
            <person name="Banfield J.F."/>
        </authorList>
    </citation>
    <scope>NUCLEOTIDE SEQUENCE [LARGE SCALE GENOMIC DNA]</scope>
</reference>
<feature type="domain" description="UDP-glucose/GDP-mannose dehydrogenase dimerisation" evidence="2">
    <location>
        <begin position="165"/>
        <end position="252"/>
    </location>
</feature>
<organism evidence="4 5">
    <name type="scientific">Candidatus Kaiserbacteria bacterium RIFCSPHIGHO2_01_FULL_48_10</name>
    <dbReference type="NCBI Taxonomy" id="1798476"/>
    <lineage>
        <taxon>Bacteria</taxon>
        <taxon>Candidatus Kaiseribacteriota</taxon>
    </lineage>
</organism>
<comment type="similarity">
    <text evidence="1">Belongs to the UDP-glucose/GDP-mannose dehydrogenase family.</text>
</comment>
<evidence type="ECO:0000259" key="2">
    <source>
        <dbReference type="Pfam" id="PF00984"/>
    </source>
</evidence>
<dbReference type="InterPro" id="IPR008927">
    <property type="entry name" value="6-PGluconate_DH-like_C_sf"/>
</dbReference>
<dbReference type="PANTHER" id="PTHR43750">
    <property type="entry name" value="UDP-GLUCOSE 6-DEHYDROGENASE TUAD"/>
    <property type="match status" value="1"/>
</dbReference>
<evidence type="ECO:0000259" key="3">
    <source>
        <dbReference type="Pfam" id="PF03721"/>
    </source>
</evidence>
<comment type="caution">
    <text evidence="4">The sequence shown here is derived from an EMBL/GenBank/DDBJ whole genome shotgun (WGS) entry which is preliminary data.</text>
</comment>
<dbReference type="Gene3D" id="1.10.1040.10">
    <property type="entry name" value="N-(1-d-carboxylethyl)-l-norvaline Dehydrogenase, domain 2"/>
    <property type="match status" value="1"/>
</dbReference>
<sequence>MKETKIGFIGQGWIGKHLADHFAERGFEVVRYAKEPPYNSNKDAVADCHIVFIAVPTPTTPSGFDDSILRSVIGGVGEGNIAVIKSTILPGTTDVLQKEYPDIMVFHSPEFLRETSVKHDIAFPDRNIIGVPSAHFDDPQWQQAAQKVLDVLPDAPYRVICKASEAELTKYGGNNFLYMKVVFMNMLYDLAQVYGARWDVLAKNMIADPRIGSSHMEPVHQHDHMGKDQGRGAGGHCFIKDFAALRELYEKVLPHDTETIAALRAFEAKNNTLLRESKKDLDLLTGVYGE</sequence>
<dbReference type="SUPFAM" id="SSF51735">
    <property type="entry name" value="NAD(P)-binding Rossmann-fold domains"/>
    <property type="match status" value="1"/>
</dbReference>
<dbReference type="GO" id="GO:0016616">
    <property type="term" value="F:oxidoreductase activity, acting on the CH-OH group of donors, NAD or NADP as acceptor"/>
    <property type="evidence" value="ECO:0007669"/>
    <property type="project" value="InterPro"/>
</dbReference>
<dbReference type="Gene3D" id="3.40.50.720">
    <property type="entry name" value="NAD(P)-binding Rossmann-like Domain"/>
    <property type="match status" value="1"/>
</dbReference>
<dbReference type="Pfam" id="PF03721">
    <property type="entry name" value="UDPG_MGDP_dh_N"/>
    <property type="match status" value="1"/>
</dbReference>
<evidence type="ECO:0008006" key="6">
    <source>
        <dbReference type="Google" id="ProtNLM"/>
    </source>
</evidence>
<proteinExistence type="inferred from homology"/>
<evidence type="ECO:0000313" key="4">
    <source>
        <dbReference type="EMBL" id="OGG43074.1"/>
    </source>
</evidence>
<gene>
    <name evidence="4" type="ORF">A2841_01500</name>
</gene>
<protein>
    <recommendedName>
        <fullName evidence="6">UDP-glucose/GDP-mannose dehydrogenase dimerisation domain-containing protein</fullName>
    </recommendedName>
</protein>
<dbReference type="InterPro" id="IPR001732">
    <property type="entry name" value="UDP-Glc/GDP-Man_DH_N"/>
</dbReference>
<dbReference type="PANTHER" id="PTHR43750:SF3">
    <property type="entry name" value="UDP-GLUCOSE 6-DEHYDROGENASE TUAD"/>
    <property type="match status" value="1"/>
</dbReference>
<name>A0A1F6C1J8_9BACT</name>
<dbReference type="EMBL" id="MFKP01000054">
    <property type="protein sequence ID" value="OGG43074.1"/>
    <property type="molecule type" value="Genomic_DNA"/>
</dbReference>
<dbReference type="Pfam" id="PF00984">
    <property type="entry name" value="UDPG_MGDP_dh"/>
    <property type="match status" value="1"/>
</dbReference>